<evidence type="ECO:0000313" key="2">
    <source>
        <dbReference type="EMBL" id="BAS01517.1"/>
    </source>
</evidence>
<accession>A0A0H5BL14</accession>
<feature type="transmembrane region" description="Helical" evidence="1">
    <location>
        <begin position="90"/>
        <end position="106"/>
    </location>
</feature>
<name>A0A0H5BL14_9EUKA</name>
<reference evidence="2" key="1">
    <citation type="journal article" date="2015" name="Genome Biol. Evol.">
        <title>Nucleomorph Genome Sequences of Two Chlorarachniophytes, Amorphochlora amoebiformis and Lotharella vacuolata.</title>
        <authorList>
            <person name="Suzuki S."/>
            <person name="Shirato S."/>
            <person name="Hirakawa Y."/>
            <person name="Ishida K."/>
        </authorList>
    </citation>
    <scope>NUCLEOTIDE SEQUENCE</scope>
    <source>
        <strain evidence="2">CCMP240</strain>
    </source>
</reference>
<geneLocation type="nucleomorph" evidence="2"/>
<sequence length="1073" mass="131471">MMTLQLYYNKLKQKMINKQFCKINKNNFIKKKYDYKNFILEIKNIIKSFKTIEYSIFDENEKYINNKNNYRLINFFLFFKKKILEKEKKICLNYFFLTFLLLYMYINNIDFINKNIIDKYYLYYVFKYKKNNQKIHTNEKYLPRDYSRNSVILDDDKSIKNKIIYRDLNAYLLLKSNSINEKIIRNNIFKNIINIESYKKDVMLREPLYNTILASVDKNQKVIDQFYHFIKKIYITVMHNNLDEQYFLKYTNNYFLNFKKYNFYRNNITAREGIIKSYFDSKCYSFKEKYIIYHNIYFKISKYLLNYVLLNFMYVNEEKSSDIKNYLLKFSEKLRFSYGNVKGLDFTKDKNIGFDLKKKIKNKNSNDKFSKLYILNYIDKTIYHIKDTKFRYFFGIVFFNYKLTNKKINFERSIDFWMHYKYQIATINYDKLLNLFVGNYKNKKNIKKMLRSKITSNKILYTFIKESEINPSIFKIKTNWKCKNVSNSASNVFIKFNKLLFEKKIRKIFDKFKKKNIKYYTESTKNLYKFKFYHEYKKNYEKKKAYIKVNLKVIEIWKTVYEFCFSLKIYKELRYFSKQIYIKNFKKFFIFFQIFNSFFDKRMPIKKNEYKFDKNQLNFEFLKNICIQQKKIINNYSMHKIIIIRNSKDFRHSLISKHQSQKINHSLYNYAKIKNVVISFQNKKKRNNFIIHKYSEFEKLGIKPMDIVFCLKNFYFGKIGEKFCKNNNFELHTNNFRKFIIIFFSFVNNSKKYNFSNYYEIYEEIITNLSFDRFFLENYSDLNKKNLDIMSPIEIKTIKKKKIFTENFFLYNLINEKFAIYCLKNNFQKSIIKNFGLDFLSDILNFSKITFLSYINDSFYSNYIFNSEKILILNDMFQFNHDILRYESVYINLLVNFGSRFIVKFYPLKRKNIVFKIKNLKIFNDVLLLQKNFIINLGMIKNYNNDKYINLSVFLVEKPLRNLKIVEFNKCYNKKAKILNFSFDGFYGWISFINLYYSFNIGYFNDEILLEVLFFVDEIDENLINSYLKFNMLKLLAHHSFSGRGILYAKINMNTFNVCINKIKSLENQADFF</sequence>
<protein>
    <submittedName>
        <fullName evidence="2">Uncharacterized protein</fullName>
    </submittedName>
</protein>
<evidence type="ECO:0000256" key="1">
    <source>
        <dbReference type="SAM" id="Phobius"/>
    </source>
</evidence>
<keyword evidence="1" id="KW-0812">Transmembrane</keyword>
<proteinExistence type="predicted"/>
<dbReference type="EMBL" id="AB996600">
    <property type="protein sequence ID" value="BAS01517.1"/>
    <property type="molecule type" value="Genomic_DNA"/>
</dbReference>
<keyword evidence="1" id="KW-0472">Membrane</keyword>
<keyword evidence="2" id="KW-0542">Nucleomorph</keyword>
<keyword evidence="1" id="KW-1133">Transmembrane helix</keyword>
<dbReference type="AlphaFoldDB" id="A0A0H5BL14"/>
<organism evidence="2">
    <name type="scientific">Lotharella vacuolata</name>
    <dbReference type="NCBI Taxonomy" id="74820"/>
    <lineage>
        <taxon>Eukaryota</taxon>
        <taxon>Sar</taxon>
        <taxon>Rhizaria</taxon>
        <taxon>Cercozoa</taxon>
        <taxon>Chlorarachniophyceae</taxon>
        <taxon>Lotharella</taxon>
    </lineage>
</organism>